<name>A0A382DUE3_9ZZZZ</name>
<sequence length="227" mass="25704">MHTSSILTASDFTYRSITREQTEVCDFSAFCPAYNEQDRVGVVTLHPEDGIRHCGIALLAITTCFYDTLRSRYDEFFDYPQHFAIIDAGPVPKWGPIGSAWGWIDVWPNTNWIASDGNACDMLHQVFRNQINCLFWPENMPASASGNYLPGYARQLMSRRLKSVLYYHAENPTLEIQGKGSALEIVSGSLDRLGPAICNDRPPHRVQRFRSLTPSEFLHDMTGCFES</sequence>
<accession>A0A382DUE3</accession>
<organism evidence="1">
    <name type="scientific">marine metagenome</name>
    <dbReference type="NCBI Taxonomy" id="408172"/>
    <lineage>
        <taxon>unclassified sequences</taxon>
        <taxon>metagenomes</taxon>
        <taxon>ecological metagenomes</taxon>
    </lineage>
</organism>
<gene>
    <name evidence="1" type="ORF">METZ01_LOCUS194980</name>
</gene>
<protein>
    <submittedName>
        <fullName evidence="1">Uncharacterized protein</fullName>
    </submittedName>
</protein>
<dbReference type="AlphaFoldDB" id="A0A382DUE3"/>
<evidence type="ECO:0000313" key="1">
    <source>
        <dbReference type="EMBL" id="SVB42126.1"/>
    </source>
</evidence>
<reference evidence="1" key="1">
    <citation type="submission" date="2018-05" db="EMBL/GenBank/DDBJ databases">
        <authorList>
            <person name="Lanie J.A."/>
            <person name="Ng W.-L."/>
            <person name="Kazmierczak K.M."/>
            <person name="Andrzejewski T.M."/>
            <person name="Davidsen T.M."/>
            <person name="Wayne K.J."/>
            <person name="Tettelin H."/>
            <person name="Glass J.I."/>
            <person name="Rusch D."/>
            <person name="Podicherti R."/>
            <person name="Tsui H.-C.T."/>
            <person name="Winkler M.E."/>
        </authorList>
    </citation>
    <scope>NUCLEOTIDE SEQUENCE</scope>
</reference>
<proteinExistence type="predicted"/>
<dbReference type="EMBL" id="UINC01041192">
    <property type="protein sequence ID" value="SVB42126.1"/>
    <property type="molecule type" value="Genomic_DNA"/>
</dbReference>